<sequence>MASSPLNSQGDQILFPQIIRISPTYRNRRRQRRRIAKAVIIEVTAEYGPPRRRRTARLLTVVLAHLLKMQEKFELEISLQMTNRQLMQLMY</sequence>
<keyword evidence="2" id="KW-1185">Reference proteome</keyword>
<protein>
    <submittedName>
        <fullName evidence="1">Uncharacterized protein</fullName>
    </submittedName>
</protein>
<reference evidence="1 2" key="1">
    <citation type="journal article" date="2015" name="Nat. Commun.">
        <title>Outbred genome sequencing and CRISPR/Cas9 gene editing in butterflies.</title>
        <authorList>
            <person name="Li X."/>
            <person name="Fan D."/>
            <person name="Zhang W."/>
            <person name="Liu G."/>
            <person name="Zhang L."/>
            <person name="Zhao L."/>
            <person name="Fang X."/>
            <person name="Chen L."/>
            <person name="Dong Y."/>
            <person name="Chen Y."/>
            <person name="Ding Y."/>
            <person name="Zhao R."/>
            <person name="Feng M."/>
            <person name="Zhu Y."/>
            <person name="Feng Y."/>
            <person name="Jiang X."/>
            <person name="Zhu D."/>
            <person name="Xiang H."/>
            <person name="Feng X."/>
            <person name="Li S."/>
            <person name="Wang J."/>
            <person name="Zhang G."/>
            <person name="Kronforst M.R."/>
            <person name="Wang W."/>
        </authorList>
    </citation>
    <scope>NUCLEOTIDE SEQUENCE [LARGE SCALE GENOMIC DNA]</scope>
    <source>
        <strain evidence="1">Ya'a_city_454_Px</strain>
        <tissue evidence="1">Whole body</tissue>
    </source>
</reference>
<evidence type="ECO:0000313" key="1">
    <source>
        <dbReference type="EMBL" id="KPI97711.1"/>
    </source>
</evidence>
<dbReference type="EMBL" id="KQ459589">
    <property type="protein sequence ID" value="KPI97711.1"/>
    <property type="molecule type" value="Genomic_DNA"/>
</dbReference>
<proteinExistence type="predicted"/>
<dbReference type="AlphaFoldDB" id="A0A194PWF7"/>
<name>A0A194PWF7_PAPXU</name>
<gene>
    <name evidence="1" type="ORF">RR46_07458</name>
</gene>
<evidence type="ECO:0000313" key="2">
    <source>
        <dbReference type="Proteomes" id="UP000053268"/>
    </source>
</evidence>
<organism evidence="1 2">
    <name type="scientific">Papilio xuthus</name>
    <name type="common">Asian swallowtail butterfly</name>
    <dbReference type="NCBI Taxonomy" id="66420"/>
    <lineage>
        <taxon>Eukaryota</taxon>
        <taxon>Metazoa</taxon>
        <taxon>Ecdysozoa</taxon>
        <taxon>Arthropoda</taxon>
        <taxon>Hexapoda</taxon>
        <taxon>Insecta</taxon>
        <taxon>Pterygota</taxon>
        <taxon>Neoptera</taxon>
        <taxon>Endopterygota</taxon>
        <taxon>Lepidoptera</taxon>
        <taxon>Glossata</taxon>
        <taxon>Ditrysia</taxon>
        <taxon>Papilionoidea</taxon>
        <taxon>Papilionidae</taxon>
        <taxon>Papilioninae</taxon>
        <taxon>Papilio</taxon>
    </lineage>
</organism>
<accession>A0A194PWF7</accession>
<dbReference type="Proteomes" id="UP000053268">
    <property type="component" value="Unassembled WGS sequence"/>
</dbReference>